<protein>
    <submittedName>
        <fullName evidence="1">Unannotated protein</fullName>
    </submittedName>
</protein>
<organism evidence="1">
    <name type="scientific">freshwater metagenome</name>
    <dbReference type="NCBI Taxonomy" id="449393"/>
    <lineage>
        <taxon>unclassified sequences</taxon>
        <taxon>metagenomes</taxon>
        <taxon>ecological metagenomes</taxon>
    </lineage>
</organism>
<evidence type="ECO:0000313" key="1">
    <source>
        <dbReference type="EMBL" id="CAB5035379.1"/>
    </source>
</evidence>
<name>A0A6J7S2Z2_9ZZZZ</name>
<dbReference type="EMBL" id="CAFBPX010000132">
    <property type="protein sequence ID" value="CAB5035379.1"/>
    <property type="molecule type" value="Genomic_DNA"/>
</dbReference>
<dbReference type="AlphaFoldDB" id="A0A6J7S2Z2"/>
<accession>A0A6J7S2Z2</accession>
<gene>
    <name evidence="1" type="ORF">UFOPK4175_00794</name>
</gene>
<sequence length="107" mass="11460">MAAADLKHPCRCSTSLDQIEQPVGGQSASAFLGEVVTVIHLAVEVNEIDADWKRWLLNRVALAAAVEVAVGAGPVAGWCEVAWFWRVTGTCETQFEYALTDSAGGIR</sequence>
<reference evidence="1" key="1">
    <citation type="submission" date="2020-05" db="EMBL/GenBank/DDBJ databases">
        <authorList>
            <person name="Chiriac C."/>
            <person name="Salcher M."/>
            <person name="Ghai R."/>
            <person name="Kavagutti S V."/>
        </authorList>
    </citation>
    <scope>NUCLEOTIDE SEQUENCE</scope>
</reference>
<proteinExistence type="predicted"/>